<feature type="region of interest" description="Disordered" evidence="1">
    <location>
        <begin position="206"/>
        <end position="227"/>
    </location>
</feature>
<evidence type="ECO:0000313" key="2">
    <source>
        <dbReference type="EMBL" id="QJR11393.1"/>
    </source>
</evidence>
<evidence type="ECO:0000313" key="3">
    <source>
        <dbReference type="Proteomes" id="UP000501534"/>
    </source>
</evidence>
<dbReference type="RefSeq" id="WP_171092702.1">
    <property type="nucleotide sequence ID" value="NZ_CP053069.1"/>
</dbReference>
<accession>A0A6M4GYC3</accession>
<keyword evidence="3" id="KW-1185">Reference proteome</keyword>
<gene>
    <name evidence="2" type="ORF">DSM104443_02468</name>
</gene>
<dbReference type="Proteomes" id="UP000501534">
    <property type="component" value="Chromosome"/>
</dbReference>
<proteinExistence type="predicted"/>
<name>A0A6M4GYC3_9PROT</name>
<protein>
    <submittedName>
        <fullName evidence="2">Uncharacterized protein</fullName>
    </submittedName>
</protein>
<sequence>MNRLTAIGLASLVAWGVLIATKYAGFAPASAGDRAPARVTATEGKLTVGESAVLPVVAEPRAAASIASANRIQTVKASAASLEFRAATDLKAYADQLLSRRATLNADERYHLAKTLEECQFVASMNEDLIAYAAKQRRLFLAGLPAGDALNGKRIAAFEASDNTQRCARFQGTKIAAKDIESLYADAAQQGDPRAQARMFVADLNKHNNGVPGSSKPPGDTSAGQRVDGSSELNVLIGLLETHDPEAVVTVGQVLSTMATTQQIRIGPDGEMAEPNAFLGAFLLVACDYGPDCLALNREALNACAYAGYCDARTYEDLYQNFLASPFAYAQAMRYRSIIHDAIATRNWALIGLTQKSGPFRAQAQNVATAKP</sequence>
<dbReference type="AlphaFoldDB" id="A0A6M4GYC3"/>
<evidence type="ECO:0000256" key="1">
    <source>
        <dbReference type="SAM" id="MobiDB-lite"/>
    </source>
</evidence>
<dbReference type="KEGG" id="uru:DSM104443_02468"/>
<reference evidence="2 3" key="1">
    <citation type="submission" date="2020-04" db="EMBL/GenBank/DDBJ databases">
        <title>Usitatibacter rugosus gen. nov., sp. nov. and Usitatibacter palustris sp. nov., novel members of Usitatibacteraceae fam. nov. within the order Nitrosomonadales isolated from soil.</title>
        <authorList>
            <person name="Huber K.J."/>
            <person name="Neumann-Schaal M."/>
            <person name="Geppert A."/>
            <person name="Luckner M."/>
            <person name="Wanner G."/>
            <person name="Overmann J."/>
        </authorList>
    </citation>
    <scope>NUCLEOTIDE SEQUENCE [LARGE SCALE GENOMIC DNA]</scope>
    <source>
        <strain evidence="2 3">0125_3</strain>
    </source>
</reference>
<organism evidence="2 3">
    <name type="scientific">Usitatibacter rugosus</name>
    <dbReference type="NCBI Taxonomy" id="2732067"/>
    <lineage>
        <taxon>Bacteria</taxon>
        <taxon>Pseudomonadati</taxon>
        <taxon>Pseudomonadota</taxon>
        <taxon>Betaproteobacteria</taxon>
        <taxon>Nitrosomonadales</taxon>
        <taxon>Usitatibacteraceae</taxon>
        <taxon>Usitatibacter</taxon>
    </lineage>
</organism>
<dbReference type="EMBL" id="CP053069">
    <property type="protein sequence ID" value="QJR11393.1"/>
    <property type="molecule type" value="Genomic_DNA"/>
</dbReference>